<dbReference type="InterPro" id="IPR001387">
    <property type="entry name" value="Cro/C1-type_HTH"/>
</dbReference>
<dbReference type="Gene3D" id="1.10.260.40">
    <property type="entry name" value="lambda repressor-like DNA-binding domains"/>
    <property type="match status" value="1"/>
</dbReference>
<evidence type="ECO:0000313" key="4">
    <source>
        <dbReference type="EMBL" id="MFC7750942.1"/>
    </source>
</evidence>
<sequence>MACGSKILLLRERHNMTQQDLAKKLKISRAALSHYENNRRHPSSSVLLHLAELFDVSIRYLLEDENVPSPQRLPESESLEQEAPAPTVHESERMPIVFFRHTVNPCRFL</sequence>
<evidence type="ECO:0000313" key="5">
    <source>
        <dbReference type="Proteomes" id="UP001596528"/>
    </source>
</evidence>
<dbReference type="PANTHER" id="PTHR46558:SF4">
    <property type="entry name" value="DNA-BIDING PHAGE PROTEIN"/>
    <property type="match status" value="1"/>
</dbReference>
<evidence type="ECO:0000256" key="1">
    <source>
        <dbReference type="ARBA" id="ARBA00023125"/>
    </source>
</evidence>
<dbReference type="SUPFAM" id="SSF47413">
    <property type="entry name" value="lambda repressor-like DNA-binding domains"/>
    <property type="match status" value="1"/>
</dbReference>
<reference evidence="5" key="1">
    <citation type="journal article" date="2019" name="Int. J. Syst. Evol. Microbiol.">
        <title>The Global Catalogue of Microorganisms (GCM) 10K type strain sequencing project: providing services to taxonomists for standard genome sequencing and annotation.</title>
        <authorList>
            <consortium name="The Broad Institute Genomics Platform"/>
            <consortium name="The Broad Institute Genome Sequencing Center for Infectious Disease"/>
            <person name="Wu L."/>
            <person name="Ma J."/>
        </authorList>
    </citation>
    <scope>NUCLEOTIDE SEQUENCE [LARGE SCALE GENOMIC DNA]</scope>
    <source>
        <strain evidence="5">JCM 18657</strain>
    </source>
</reference>
<organism evidence="4 5">
    <name type="scientific">Paenibacillus thermoaerophilus</name>
    <dbReference type="NCBI Taxonomy" id="1215385"/>
    <lineage>
        <taxon>Bacteria</taxon>
        <taxon>Bacillati</taxon>
        <taxon>Bacillota</taxon>
        <taxon>Bacilli</taxon>
        <taxon>Bacillales</taxon>
        <taxon>Paenibacillaceae</taxon>
        <taxon>Paenibacillus</taxon>
    </lineage>
</organism>
<proteinExistence type="predicted"/>
<comment type="caution">
    <text evidence="4">The sequence shown here is derived from an EMBL/GenBank/DDBJ whole genome shotgun (WGS) entry which is preliminary data.</text>
</comment>
<dbReference type="Proteomes" id="UP001596528">
    <property type="component" value="Unassembled WGS sequence"/>
</dbReference>
<keyword evidence="5" id="KW-1185">Reference proteome</keyword>
<feature type="region of interest" description="Disordered" evidence="2">
    <location>
        <begin position="68"/>
        <end position="88"/>
    </location>
</feature>
<name>A0ABW2V483_9BACL</name>
<dbReference type="SMART" id="SM00530">
    <property type="entry name" value="HTH_XRE"/>
    <property type="match status" value="1"/>
</dbReference>
<feature type="domain" description="HTH cro/C1-type" evidence="3">
    <location>
        <begin position="7"/>
        <end position="61"/>
    </location>
</feature>
<evidence type="ECO:0000259" key="3">
    <source>
        <dbReference type="PROSITE" id="PS50943"/>
    </source>
</evidence>
<dbReference type="PROSITE" id="PS50943">
    <property type="entry name" value="HTH_CROC1"/>
    <property type="match status" value="1"/>
</dbReference>
<dbReference type="PANTHER" id="PTHR46558">
    <property type="entry name" value="TRACRIPTIONAL REGULATORY PROTEIN-RELATED-RELATED"/>
    <property type="match status" value="1"/>
</dbReference>
<dbReference type="CDD" id="cd00093">
    <property type="entry name" value="HTH_XRE"/>
    <property type="match status" value="1"/>
</dbReference>
<accession>A0ABW2V483</accession>
<dbReference type="RefSeq" id="WP_138789250.1">
    <property type="nucleotide sequence ID" value="NZ_JBHTGQ010000031.1"/>
</dbReference>
<keyword evidence="1" id="KW-0238">DNA-binding</keyword>
<gene>
    <name evidence="4" type="ORF">ACFQWB_13525</name>
</gene>
<protein>
    <submittedName>
        <fullName evidence="4">Helix-turn-helix domain-containing protein</fullName>
    </submittedName>
</protein>
<dbReference type="InterPro" id="IPR010982">
    <property type="entry name" value="Lambda_DNA-bd_dom_sf"/>
</dbReference>
<evidence type="ECO:0000256" key="2">
    <source>
        <dbReference type="SAM" id="MobiDB-lite"/>
    </source>
</evidence>
<dbReference type="Pfam" id="PF01381">
    <property type="entry name" value="HTH_3"/>
    <property type="match status" value="1"/>
</dbReference>
<dbReference type="EMBL" id="JBHTGQ010000031">
    <property type="protein sequence ID" value="MFC7750942.1"/>
    <property type="molecule type" value="Genomic_DNA"/>
</dbReference>